<organism evidence="1 2">
    <name type="scientific">Clunio marinus</name>
    <dbReference type="NCBI Taxonomy" id="568069"/>
    <lineage>
        <taxon>Eukaryota</taxon>
        <taxon>Metazoa</taxon>
        <taxon>Ecdysozoa</taxon>
        <taxon>Arthropoda</taxon>
        <taxon>Hexapoda</taxon>
        <taxon>Insecta</taxon>
        <taxon>Pterygota</taxon>
        <taxon>Neoptera</taxon>
        <taxon>Endopterygota</taxon>
        <taxon>Diptera</taxon>
        <taxon>Nematocera</taxon>
        <taxon>Chironomoidea</taxon>
        <taxon>Chironomidae</taxon>
        <taxon>Clunio</taxon>
    </lineage>
</organism>
<accession>A0A1J1J2X5</accession>
<proteinExistence type="predicted"/>
<dbReference type="AlphaFoldDB" id="A0A1J1J2X5"/>
<keyword evidence="2" id="KW-1185">Reference proteome</keyword>
<reference evidence="1 2" key="1">
    <citation type="submission" date="2015-04" db="EMBL/GenBank/DDBJ databases">
        <authorList>
            <person name="Syromyatnikov M.Y."/>
            <person name="Popov V.N."/>
        </authorList>
    </citation>
    <scope>NUCLEOTIDE SEQUENCE [LARGE SCALE GENOMIC DNA]</scope>
</reference>
<protein>
    <submittedName>
        <fullName evidence="1">CLUMA_CG019229, isoform A</fullName>
    </submittedName>
</protein>
<evidence type="ECO:0000313" key="1">
    <source>
        <dbReference type="EMBL" id="CRL06140.1"/>
    </source>
</evidence>
<dbReference type="Proteomes" id="UP000183832">
    <property type="component" value="Unassembled WGS sequence"/>
</dbReference>
<evidence type="ECO:0000313" key="2">
    <source>
        <dbReference type="Proteomes" id="UP000183832"/>
    </source>
</evidence>
<gene>
    <name evidence="1" type="ORF">CLUMA_CG019229</name>
</gene>
<dbReference type="EMBL" id="CVRI01000066">
    <property type="protein sequence ID" value="CRL06140.1"/>
    <property type="molecule type" value="Genomic_DNA"/>
</dbReference>
<sequence length="85" mass="9528">MSLASPENEQFSNIGRFIQRLHFSQSNDCKQEILKAESKRSAREIRIKLLASQMVKPPSTLLIIIFLYATKKAAAAAVVRVVTQP</sequence>
<name>A0A1J1J2X5_9DIPT</name>